<evidence type="ECO:0000313" key="2">
    <source>
        <dbReference type="EMBL" id="MBB4247030.1"/>
    </source>
</evidence>
<feature type="transmembrane region" description="Helical" evidence="1">
    <location>
        <begin position="70"/>
        <end position="87"/>
    </location>
</feature>
<keyword evidence="3" id="KW-1185">Reference proteome</keyword>
<keyword evidence="1" id="KW-0472">Membrane</keyword>
<dbReference type="OrthoDB" id="8563484at2"/>
<organism evidence="2 3">
    <name type="scientific">Rhodocyclus tenuis</name>
    <name type="common">Rhodospirillum tenue</name>
    <dbReference type="NCBI Taxonomy" id="1066"/>
    <lineage>
        <taxon>Bacteria</taxon>
        <taxon>Pseudomonadati</taxon>
        <taxon>Pseudomonadota</taxon>
        <taxon>Betaproteobacteria</taxon>
        <taxon>Rhodocyclales</taxon>
        <taxon>Rhodocyclaceae</taxon>
        <taxon>Rhodocyclus</taxon>
    </lineage>
</organism>
<keyword evidence="1" id="KW-1133">Transmembrane helix</keyword>
<dbReference type="RefSeq" id="WP_153115545.1">
    <property type="nucleotide sequence ID" value="NZ_JACIGE010000004.1"/>
</dbReference>
<comment type="caution">
    <text evidence="2">The sequence shown here is derived from an EMBL/GenBank/DDBJ whole genome shotgun (WGS) entry which is preliminary data.</text>
</comment>
<feature type="transmembrane region" description="Helical" evidence="1">
    <location>
        <begin position="6"/>
        <end position="32"/>
    </location>
</feature>
<evidence type="ECO:0000256" key="1">
    <source>
        <dbReference type="SAM" id="Phobius"/>
    </source>
</evidence>
<name>A0A840G7V5_RHOTE</name>
<keyword evidence="1" id="KW-0812">Transmembrane</keyword>
<sequence>MHLEIFLLGILRALVEVAVLSLLAQGVVGLLAGTARHDNPVYRVFAIITRPALGAIRFLTPRLIRDEHVPLLAFFLLFCLWILLAYLKRTLCLANGLIC</sequence>
<protein>
    <submittedName>
        <fullName evidence="2">Uncharacterized protein YggT (Ycf19 family)</fullName>
    </submittedName>
</protein>
<gene>
    <name evidence="2" type="ORF">GGD90_001396</name>
</gene>
<accession>A0A840G7V5</accession>
<dbReference type="EMBL" id="JACIGE010000004">
    <property type="protein sequence ID" value="MBB4247030.1"/>
    <property type="molecule type" value="Genomic_DNA"/>
</dbReference>
<proteinExistence type="predicted"/>
<reference evidence="2 3" key="1">
    <citation type="submission" date="2020-08" db="EMBL/GenBank/DDBJ databases">
        <title>Genome sequencing of Purple Non-Sulfur Bacteria from various extreme environments.</title>
        <authorList>
            <person name="Mayer M."/>
        </authorList>
    </citation>
    <scope>NUCLEOTIDE SEQUENCE [LARGE SCALE GENOMIC DNA]</scope>
    <source>
        <strain evidence="2 3">2761</strain>
    </source>
</reference>
<dbReference type="AlphaFoldDB" id="A0A840G7V5"/>
<evidence type="ECO:0000313" key="3">
    <source>
        <dbReference type="Proteomes" id="UP000587070"/>
    </source>
</evidence>
<dbReference type="Proteomes" id="UP000587070">
    <property type="component" value="Unassembled WGS sequence"/>
</dbReference>